<dbReference type="InterPro" id="IPR051202">
    <property type="entry name" value="Peptidase_C40"/>
</dbReference>
<dbReference type="PROSITE" id="PS51935">
    <property type="entry name" value="NLPC_P60"/>
    <property type="match status" value="1"/>
</dbReference>
<sequence length="183" mass="19443">MKKHNIFQKVLTVGIVSTIGFSTLLATGASAAEVSPTPSNINANITTDITADITASSKASQIISYGKKFMGTPYQFGASTSTTRVFDCSSFTKYIFQKYGITLPRTSVAQSKVGKAVSKANLQVGDLLFFSSGSRANGKNVTHVGVYAGNGKVLHTYGSPGVTLSDLNSGNWKKTYLKARRVL</sequence>
<proteinExistence type="inferred from homology"/>
<dbReference type="EMBL" id="JAGGKG010000021">
    <property type="protein sequence ID" value="MBP1907010.1"/>
    <property type="molecule type" value="Genomic_DNA"/>
</dbReference>
<dbReference type="PANTHER" id="PTHR47053:SF1">
    <property type="entry name" value="MUREIN DD-ENDOPEPTIDASE MEPH-RELATED"/>
    <property type="match status" value="1"/>
</dbReference>
<keyword evidence="2" id="KW-0645">Protease</keyword>
<reference evidence="7 8" key="1">
    <citation type="submission" date="2021-03" db="EMBL/GenBank/DDBJ databases">
        <title>Genomic Encyclopedia of Type Strains, Phase IV (KMG-IV): sequencing the most valuable type-strain genomes for metagenomic binning, comparative biology and taxonomic classification.</title>
        <authorList>
            <person name="Goeker M."/>
        </authorList>
    </citation>
    <scope>NUCLEOTIDE SEQUENCE [LARGE SCALE GENOMIC DNA]</scope>
    <source>
        <strain evidence="7 8">DSM 14349</strain>
    </source>
</reference>
<feature type="signal peptide" evidence="5">
    <location>
        <begin position="1"/>
        <end position="31"/>
    </location>
</feature>
<evidence type="ECO:0000313" key="8">
    <source>
        <dbReference type="Proteomes" id="UP001519272"/>
    </source>
</evidence>
<gene>
    <name evidence="7" type="ORF">J2Z32_003675</name>
</gene>
<evidence type="ECO:0000256" key="5">
    <source>
        <dbReference type="SAM" id="SignalP"/>
    </source>
</evidence>
<feature type="chain" id="PRO_5047368717" evidence="5">
    <location>
        <begin position="32"/>
        <end position="183"/>
    </location>
</feature>
<keyword evidence="5" id="KW-0732">Signal</keyword>
<dbReference type="Proteomes" id="UP001519272">
    <property type="component" value="Unassembled WGS sequence"/>
</dbReference>
<keyword evidence="4" id="KW-0788">Thiol protease</keyword>
<dbReference type="GO" id="GO:0016787">
    <property type="term" value="F:hydrolase activity"/>
    <property type="evidence" value="ECO:0007669"/>
    <property type="project" value="UniProtKB-KW"/>
</dbReference>
<dbReference type="InterPro" id="IPR000064">
    <property type="entry name" value="NLP_P60_dom"/>
</dbReference>
<name>A0ABS4FWQ7_9BACL</name>
<evidence type="ECO:0000256" key="4">
    <source>
        <dbReference type="ARBA" id="ARBA00022807"/>
    </source>
</evidence>
<dbReference type="RefSeq" id="WP_210090601.1">
    <property type="nucleotide sequence ID" value="NZ_JAGGKG010000021.1"/>
</dbReference>
<evidence type="ECO:0000256" key="3">
    <source>
        <dbReference type="ARBA" id="ARBA00022801"/>
    </source>
</evidence>
<feature type="domain" description="NlpC/P60" evidence="6">
    <location>
        <begin position="56"/>
        <end position="183"/>
    </location>
</feature>
<dbReference type="Pfam" id="PF00877">
    <property type="entry name" value="NLPC_P60"/>
    <property type="match status" value="1"/>
</dbReference>
<dbReference type="InterPro" id="IPR038765">
    <property type="entry name" value="Papain-like_cys_pep_sf"/>
</dbReference>
<evidence type="ECO:0000256" key="2">
    <source>
        <dbReference type="ARBA" id="ARBA00022670"/>
    </source>
</evidence>
<dbReference type="Gene3D" id="3.90.1720.10">
    <property type="entry name" value="endopeptidase domain like (from Nostoc punctiforme)"/>
    <property type="match status" value="1"/>
</dbReference>
<dbReference type="PANTHER" id="PTHR47053">
    <property type="entry name" value="MUREIN DD-ENDOPEPTIDASE MEPH-RELATED"/>
    <property type="match status" value="1"/>
</dbReference>
<accession>A0ABS4FWQ7</accession>
<keyword evidence="8" id="KW-1185">Reference proteome</keyword>
<comment type="caution">
    <text evidence="7">The sequence shown here is derived from an EMBL/GenBank/DDBJ whole genome shotgun (WGS) entry which is preliminary data.</text>
</comment>
<dbReference type="SUPFAM" id="SSF54001">
    <property type="entry name" value="Cysteine proteinases"/>
    <property type="match status" value="1"/>
</dbReference>
<keyword evidence="3 7" id="KW-0378">Hydrolase</keyword>
<organism evidence="7 8">
    <name type="scientific">Paenibacillus turicensis</name>
    <dbReference type="NCBI Taxonomy" id="160487"/>
    <lineage>
        <taxon>Bacteria</taxon>
        <taxon>Bacillati</taxon>
        <taxon>Bacillota</taxon>
        <taxon>Bacilli</taxon>
        <taxon>Bacillales</taxon>
        <taxon>Paenibacillaceae</taxon>
        <taxon>Paenibacillus</taxon>
    </lineage>
</organism>
<protein>
    <submittedName>
        <fullName evidence="7">Cell wall-associated NlpC family hydrolase</fullName>
    </submittedName>
</protein>
<evidence type="ECO:0000313" key="7">
    <source>
        <dbReference type="EMBL" id="MBP1907010.1"/>
    </source>
</evidence>
<evidence type="ECO:0000256" key="1">
    <source>
        <dbReference type="ARBA" id="ARBA00007074"/>
    </source>
</evidence>
<evidence type="ECO:0000259" key="6">
    <source>
        <dbReference type="PROSITE" id="PS51935"/>
    </source>
</evidence>
<comment type="similarity">
    <text evidence="1">Belongs to the peptidase C40 family.</text>
</comment>